<dbReference type="EMBL" id="JALJOT010000005">
    <property type="protein sequence ID" value="KAK9915180.1"/>
    <property type="molecule type" value="Genomic_DNA"/>
</dbReference>
<dbReference type="Proteomes" id="UP001491310">
    <property type="component" value="Unassembled WGS sequence"/>
</dbReference>
<protein>
    <submittedName>
        <fullName evidence="1">Uncharacterized protein</fullName>
    </submittedName>
</protein>
<organism evidence="1 2">
    <name type="scientific">Coccomyxa subellipsoidea</name>
    <dbReference type="NCBI Taxonomy" id="248742"/>
    <lineage>
        <taxon>Eukaryota</taxon>
        <taxon>Viridiplantae</taxon>
        <taxon>Chlorophyta</taxon>
        <taxon>core chlorophytes</taxon>
        <taxon>Trebouxiophyceae</taxon>
        <taxon>Trebouxiophyceae incertae sedis</taxon>
        <taxon>Coccomyxaceae</taxon>
        <taxon>Coccomyxa</taxon>
    </lineage>
</organism>
<name>A0ABR2YTX0_9CHLO</name>
<gene>
    <name evidence="1" type="ORF">WJX75_005731</name>
</gene>
<proteinExistence type="predicted"/>
<evidence type="ECO:0000313" key="1">
    <source>
        <dbReference type="EMBL" id="KAK9915180.1"/>
    </source>
</evidence>
<accession>A0ABR2YTX0</accession>
<evidence type="ECO:0000313" key="2">
    <source>
        <dbReference type="Proteomes" id="UP001491310"/>
    </source>
</evidence>
<comment type="caution">
    <text evidence="1">The sequence shown here is derived from an EMBL/GenBank/DDBJ whole genome shotgun (WGS) entry which is preliminary data.</text>
</comment>
<keyword evidence="2" id="KW-1185">Reference proteome</keyword>
<sequence>MQLCRTPLPWHGQIQARPSVPQRLKSYSSFSIDPLLDEKALHGRMLSFIRGCMSPEVITALSRLAGSNMLPINCTRPLEGTLAAAFVLCQRANLVPALLATQPELLLSVLWILEQISSQYRSHLSTILRSYLDYARPLPRQKLYPLKWWRKEMLKWQMIVLHKASWRMHIEVERDLAPVLALMDGPGISHRLAALRACVWSDAQLRLAAHSRISRSPSPVISQRPVAAHQLFEVLRGKIICQ</sequence>
<reference evidence="1 2" key="1">
    <citation type="journal article" date="2024" name="Nat. Commun.">
        <title>Phylogenomics reveals the evolutionary origins of lichenization in chlorophyte algae.</title>
        <authorList>
            <person name="Puginier C."/>
            <person name="Libourel C."/>
            <person name="Otte J."/>
            <person name="Skaloud P."/>
            <person name="Haon M."/>
            <person name="Grisel S."/>
            <person name="Petersen M."/>
            <person name="Berrin J.G."/>
            <person name="Delaux P.M."/>
            <person name="Dal Grande F."/>
            <person name="Keller J."/>
        </authorList>
    </citation>
    <scope>NUCLEOTIDE SEQUENCE [LARGE SCALE GENOMIC DNA]</scope>
    <source>
        <strain evidence="1 2">SAG 216-7</strain>
    </source>
</reference>